<organism evidence="1 4">
    <name type="scientific">Cytobacillus firmus</name>
    <name type="common">Bacillus firmus</name>
    <dbReference type="NCBI Taxonomy" id="1399"/>
    <lineage>
        <taxon>Bacteria</taxon>
        <taxon>Bacillati</taxon>
        <taxon>Bacillota</taxon>
        <taxon>Bacilli</taxon>
        <taxon>Bacillales</taxon>
        <taxon>Bacillaceae</taxon>
        <taxon>Cytobacillus</taxon>
    </lineage>
</organism>
<dbReference type="STRING" id="1399.VL14_05765"/>
<comment type="caution">
    <text evidence="1">The sequence shown here is derived from an EMBL/GenBank/DDBJ whole genome shotgun (WGS) entry which is preliminary data.</text>
</comment>
<evidence type="ECO:0000313" key="2">
    <source>
        <dbReference type="EMBL" id="RBP90639.1"/>
    </source>
</evidence>
<reference evidence="2 3" key="1">
    <citation type="submission" date="2018-06" db="EMBL/GenBank/DDBJ databases">
        <title>Freshwater and sediment microbial communities from various areas in North America, analyzing microbe dynamics in response to fracking.</title>
        <authorList>
            <person name="Lamendella R."/>
        </authorList>
    </citation>
    <scope>NUCLEOTIDE SEQUENCE [LARGE SCALE GENOMIC DNA]</scope>
    <source>
        <strain evidence="2 3">14_TX</strain>
    </source>
</reference>
<name>A0A0J5VYS3_CYTFI</name>
<dbReference type="EMBL" id="VDEM01000037">
    <property type="protein sequence ID" value="KAF0823165.1"/>
    <property type="molecule type" value="Genomic_DNA"/>
</dbReference>
<evidence type="ECO:0000313" key="1">
    <source>
        <dbReference type="EMBL" id="KAF0823165.1"/>
    </source>
</evidence>
<keyword evidence="3" id="KW-1185">Reference proteome</keyword>
<dbReference type="Proteomes" id="UP000252731">
    <property type="component" value="Unassembled WGS sequence"/>
</dbReference>
<evidence type="ECO:0000313" key="3">
    <source>
        <dbReference type="Proteomes" id="UP000252731"/>
    </source>
</evidence>
<proteinExistence type="predicted"/>
<evidence type="ECO:0000313" key="4">
    <source>
        <dbReference type="Proteomes" id="UP000465778"/>
    </source>
</evidence>
<dbReference type="Proteomes" id="UP000465778">
    <property type="component" value="Unassembled WGS sequence"/>
</dbReference>
<reference evidence="1 4" key="2">
    <citation type="journal article" date="2020" name="G3 (Bethesda)">
        <title>Whole Genome Sequencing and Comparative Genomics of Two Nematicidal Bacillus Strains Reveals a Wide Range of Possible Virulence Factors.</title>
        <authorList>
            <person name="Susic N."/>
            <person name="Janezic S."/>
            <person name="Rupnik M."/>
            <person name="Geric Stare B."/>
        </authorList>
    </citation>
    <scope>NUCLEOTIDE SEQUENCE [LARGE SCALE GENOMIC DNA]</scope>
    <source>
        <strain evidence="1 4">I-1582</strain>
    </source>
</reference>
<dbReference type="AlphaFoldDB" id="A0A0J5VYS3"/>
<protein>
    <submittedName>
        <fullName evidence="1">Uncharacterized protein</fullName>
    </submittedName>
</protein>
<gene>
    <name evidence="2" type="ORF">DFO70_109146</name>
    <name evidence="1" type="ORF">KIS1582_3060</name>
</gene>
<accession>A0A0J5VYS3</accession>
<dbReference type="EMBL" id="QNSF01000009">
    <property type="protein sequence ID" value="RBP90639.1"/>
    <property type="molecule type" value="Genomic_DNA"/>
</dbReference>
<sequence>MWVCSTHLKEAMQILKTPHIRKAPYEIKCSLCENHAFAKVYYTHRSFKFTKQLYSSLKQSVSQEA</sequence>